<organism evidence="1 2">
    <name type="scientific">Caenorhabditis remanei</name>
    <name type="common">Caenorhabditis vulgaris</name>
    <dbReference type="NCBI Taxonomy" id="31234"/>
    <lineage>
        <taxon>Eukaryota</taxon>
        <taxon>Metazoa</taxon>
        <taxon>Ecdysozoa</taxon>
        <taxon>Nematoda</taxon>
        <taxon>Chromadorea</taxon>
        <taxon>Rhabditida</taxon>
        <taxon>Rhabditina</taxon>
        <taxon>Rhabditomorpha</taxon>
        <taxon>Rhabditoidea</taxon>
        <taxon>Rhabditidae</taxon>
        <taxon>Peloderinae</taxon>
        <taxon>Caenorhabditis</taxon>
    </lineage>
</organism>
<protein>
    <submittedName>
        <fullName evidence="1">Uncharacterized protein</fullName>
    </submittedName>
</protein>
<accession>A0A6A5GYM9</accession>
<sequence length="75" mass="8755">MPRTASERVFRLSKRLKRVNDDGREVLFDLDGMRREEIEQTLTKTLGKIELVARRKHLESIAKTNPADFGSKNER</sequence>
<proteinExistence type="predicted"/>
<dbReference type="AlphaFoldDB" id="A0A6A5GYM9"/>
<evidence type="ECO:0000313" key="2">
    <source>
        <dbReference type="Proteomes" id="UP000483820"/>
    </source>
</evidence>
<gene>
    <name evidence="1" type="ORF">GCK72_016132</name>
</gene>
<dbReference type="Proteomes" id="UP000483820">
    <property type="component" value="Chromosome IV"/>
</dbReference>
<dbReference type="EMBL" id="WUAV01000004">
    <property type="protein sequence ID" value="KAF1759665.1"/>
    <property type="molecule type" value="Genomic_DNA"/>
</dbReference>
<dbReference type="RefSeq" id="XP_053586115.1">
    <property type="nucleotide sequence ID" value="XM_053731343.1"/>
</dbReference>
<name>A0A6A5GYM9_CAERE</name>
<comment type="caution">
    <text evidence="1">The sequence shown here is derived from an EMBL/GenBank/DDBJ whole genome shotgun (WGS) entry which is preliminary data.</text>
</comment>
<dbReference type="CTD" id="78776265"/>
<dbReference type="KEGG" id="crq:GCK72_016132"/>
<evidence type="ECO:0000313" key="1">
    <source>
        <dbReference type="EMBL" id="KAF1759665.1"/>
    </source>
</evidence>
<dbReference type="GeneID" id="78776265"/>
<reference evidence="1 2" key="1">
    <citation type="submission" date="2019-12" db="EMBL/GenBank/DDBJ databases">
        <title>Chromosome-level assembly of the Caenorhabditis remanei genome.</title>
        <authorList>
            <person name="Teterina A.A."/>
            <person name="Willis J.H."/>
            <person name="Phillips P.C."/>
        </authorList>
    </citation>
    <scope>NUCLEOTIDE SEQUENCE [LARGE SCALE GENOMIC DNA]</scope>
    <source>
        <strain evidence="1 2">PX506</strain>
        <tissue evidence="1">Whole organism</tissue>
    </source>
</reference>